<dbReference type="InterPro" id="IPR004509">
    <property type="entry name" value="Competence_ComEA_HhH"/>
</dbReference>
<dbReference type="InterPro" id="IPR051675">
    <property type="entry name" value="Endo/Exo/Phosphatase_dom_1"/>
</dbReference>
<keyword evidence="1" id="KW-0812">Transmembrane</keyword>
<keyword evidence="1" id="KW-0472">Membrane</keyword>
<protein>
    <recommendedName>
        <fullName evidence="2">Helix-hairpin-helix DNA-binding motif class 1 domain-containing protein</fullName>
    </recommendedName>
</protein>
<dbReference type="SUPFAM" id="SSF47781">
    <property type="entry name" value="RuvA domain 2-like"/>
    <property type="match status" value="1"/>
</dbReference>
<reference evidence="3 4" key="1">
    <citation type="journal article" date="2016" name="Nat. Commun.">
        <title>Thousands of microbial genomes shed light on interconnected biogeochemical processes in an aquifer system.</title>
        <authorList>
            <person name="Anantharaman K."/>
            <person name="Brown C.T."/>
            <person name="Hug L.A."/>
            <person name="Sharon I."/>
            <person name="Castelle C.J."/>
            <person name="Probst A.J."/>
            <person name="Thomas B.C."/>
            <person name="Singh A."/>
            <person name="Wilkins M.J."/>
            <person name="Karaoz U."/>
            <person name="Brodie E.L."/>
            <person name="Williams K.H."/>
            <person name="Hubbard S.S."/>
            <person name="Banfield J.F."/>
        </authorList>
    </citation>
    <scope>NUCLEOTIDE SEQUENCE [LARGE SCALE GENOMIC DNA]</scope>
</reference>
<dbReference type="PANTHER" id="PTHR21180:SF32">
    <property type="entry name" value="ENDONUCLEASE_EXONUCLEASE_PHOSPHATASE FAMILY DOMAIN-CONTAINING PROTEIN 1"/>
    <property type="match status" value="1"/>
</dbReference>
<evidence type="ECO:0000313" key="4">
    <source>
        <dbReference type="Proteomes" id="UP000178082"/>
    </source>
</evidence>
<dbReference type="Pfam" id="PF12836">
    <property type="entry name" value="HHH_3"/>
    <property type="match status" value="1"/>
</dbReference>
<comment type="caution">
    <text evidence="3">The sequence shown here is derived from an EMBL/GenBank/DDBJ whole genome shotgun (WGS) entry which is preliminary data.</text>
</comment>
<evidence type="ECO:0000256" key="1">
    <source>
        <dbReference type="SAM" id="Phobius"/>
    </source>
</evidence>
<dbReference type="Proteomes" id="UP000178082">
    <property type="component" value="Unassembled WGS sequence"/>
</dbReference>
<dbReference type="GO" id="GO:0006281">
    <property type="term" value="P:DNA repair"/>
    <property type="evidence" value="ECO:0007669"/>
    <property type="project" value="InterPro"/>
</dbReference>
<feature type="transmembrane region" description="Helical" evidence="1">
    <location>
        <begin position="9"/>
        <end position="27"/>
    </location>
</feature>
<dbReference type="GO" id="GO:0003677">
    <property type="term" value="F:DNA binding"/>
    <property type="evidence" value="ECO:0007669"/>
    <property type="project" value="InterPro"/>
</dbReference>
<gene>
    <name evidence="3" type="ORF">A3G31_10875</name>
</gene>
<accession>A0A1F7SGX1</accession>
<dbReference type="AlphaFoldDB" id="A0A1F7SGX1"/>
<proteinExistence type="predicted"/>
<dbReference type="InterPro" id="IPR003583">
    <property type="entry name" value="Hlx-hairpin-Hlx_DNA-bd_motif"/>
</dbReference>
<dbReference type="SMART" id="SM00278">
    <property type="entry name" value="HhH1"/>
    <property type="match status" value="2"/>
</dbReference>
<dbReference type="NCBIfam" id="TIGR00426">
    <property type="entry name" value="competence protein ComEA helix-hairpin-helix repeat region"/>
    <property type="match status" value="1"/>
</dbReference>
<dbReference type="PANTHER" id="PTHR21180">
    <property type="entry name" value="ENDONUCLEASE/EXONUCLEASE/PHOSPHATASE FAMILY DOMAIN-CONTAINING PROTEIN 1"/>
    <property type="match status" value="1"/>
</dbReference>
<dbReference type="EMBL" id="MGDI01000031">
    <property type="protein sequence ID" value="OGL52484.1"/>
    <property type="molecule type" value="Genomic_DNA"/>
</dbReference>
<evidence type="ECO:0000259" key="2">
    <source>
        <dbReference type="SMART" id="SM00278"/>
    </source>
</evidence>
<sequence>MSREEKEQIITAIIIFILIGTGLYRFYATNKVNDNVVKENRTKIEVIYLDEIEENKIEENREAGFKPLKLININEASQDELEKLPGIGETFAKRIISYRMTNGIFARKEEIMKVKGIGEKRYGKMKDFIAVR</sequence>
<name>A0A1F7SGX1_9BACT</name>
<dbReference type="STRING" id="1817883.A3G31_10875"/>
<dbReference type="InterPro" id="IPR010994">
    <property type="entry name" value="RuvA_2-like"/>
</dbReference>
<feature type="domain" description="Helix-hairpin-helix DNA-binding motif class 1" evidence="2">
    <location>
        <begin position="79"/>
        <end position="98"/>
    </location>
</feature>
<keyword evidence="1" id="KW-1133">Transmembrane helix</keyword>
<organism evidence="3 4">
    <name type="scientific">Candidatus Schekmanbacteria bacterium RIFCSPLOWO2_12_FULL_38_15</name>
    <dbReference type="NCBI Taxonomy" id="1817883"/>
    <lineage>
        <taxon>Bacteria</taxon>
        <taxon>Candidatus Schekmaniibacteriota</taxon>
    </lineage>
</organism>
<evidence type="ECO:0000313" key="3">
    <source>
        <dbReference type="EMBL" id="OGL52484.1"/>
    </source>
</evidence>
<feature type="domain" description="Helix-hairpin-helix DNA-binding motif class 1" evidence="2">
    <location>
        <begin position="109"/>
        <end position="128"/>
    </location>
</feature>
<dbReference type="Gene3D" id="1.10.150.320">
    <property type="entry name" value="Photosystem II 12 kDa extrinsic protein"/>
    <property type="match status" value="1"/>
</dbReference>